<reference evidence="3" key="1">
    <citation type="submission" date="2016-08" db="EMBL/GenBank/DDBJ databases">
        <title>Complete genome of Cloacibacillus porcorum.</title>
        <authorList>
            <person name="Looft T."/>
            <person name="Bayles D.O."/>
            <person name="Alt D.P."/>
        </authorList>
    </citation>
    <scope>NUCLEOTIDE SEQUENCE [LARGE SCALE GENOMIC DNA]</scope>
    <source>
        <strain evidence="3">CL-84</strain>
    </source>
</reference>
<dbReference type="GO" id="GO:0003700">
    <property type="term" value="F:DNA-binding transcription factor activity"/>
    <property type="evidence" value="ECO:0007669"/>
    <property type="project" value="TreeGrafter"/>
</dbReference>
<sequence length="185" mass="21076">MLGSRIKKLRKERGATLKEVADATGLSQGYLSQIETDKVEPSISVLRKLASYYKVLMLYFFDTDPVDNIVVRKDERRIIGSPGDPLMYELLQHNVKNKKMECAIMRLAPHYQDPEGVYTSYPGEESFLVLSGTVEFEQEGSVYRLNEGDNIYYECSKPFRLFNPGDTEAVIVGVCTPPHRQIEDE</sequence>
<gene>
    <name evidence="3" type="ORF">BED41_11270</name>
</gene>
<dbReference type="PANTHER" id="PTHR46797">
    <property type="entry name" value="HTH-TYPE TRANSCRIPTIONAL REGULATOR"/>
    <property type="match status" value="1"/>
</dbReference>
<dbReference type="PANTHER" id="PTHR46797:SF1">
    <property type="entry name" value="METHYLPHOSPHONATE SYNTHASE"/>
    <property type="match status" value="1"/>
</dbReference>
<dbReference type="GO" id="GO:0005829">
    <property type="term" value="C:cytosol"/>
    <property type="evidence" value="ECO:0007669"/>
    <property type="project" value="TreeGrafter"/>
</dbReference>
<evidence type="ECO:0000256" key="1">
    <source>
        <dbReference type="ARBA" id="ARBA00023125"/>
    </source>
</evidence>
<dbReference type="RefSeq" id="WP_066746223.1">
    <property type="nucleotide sequence ID" value="NZ_CATWZH010000041.1"/>
</dbReference>
<dbReference type="Gene3D" id="2.60.120.10">
    <property type="entry name" value="Jelly Rolls"/>
    <property type="match status" value="1"/>
</dbReference>
<evidence type="ECO:0000313" key="3">
    <source>
        <dbReference type="EMBL" id="ANZ45601.1"/>
    </source>
</evidence>
<dbReference type="InterPro" id="IPR010982">
    <property type="entry name" value="Lambda_DNA-bd_dom_sf"/>
</dbReference>
<feature type="domain" description="HTH cro/C1-type" evidence="2">
    <location>
        <begin position="6"/>
        <end position="60"/>
    </location>
</feature>
<keyword evidence="4" id="KW-1185">Reference proteome</keyword>
<dbReference type="GeneID" id="83058426"/>
<dbReference type="CDD" id="cd02209">
    <property type="entry name" value="cupin_XRE_C"/>
    <property type="match status" value="1"/>
</dbReference>
<dbReference type="SUPFAM" id="SSF51182">
    <property type="entry name" value="RmlC-like cupins"/>
    <property type="match status" value="1"/>
</dbReference>
<dbReference type="InterPro" id="IPR013096">
    <property type="entry name" value="Cupin_2"/>
</dbReference>
<dbReference type="GO" id="GO:0003677">
    <property type="term" value="F:DNA binding"/>
    <property type="evidence" value="ECO:0007669"/>
    <property type="project" value="UniProtKB-KW"/>
</dbReference>
<keyword evidence="1" id="KW-0238">DNA-binding</keyword>
<dbReference type="PROSITE" id="PS50943">
    <property type="entry name" value="HTH_CROC1"/>
    <property type="match status" value="1"/>
</dbReference>
<dbReference type="Pfam" id="PF01381">
    <property type="entry name" value="HTH_3"/>
    <property type="match status" value="1"/>
</dbReference>
<organism evidence="3 4">
    <name type="scientific">Cloacibacillus porcorum</name>
    <dbReference type="NCBI Taxonomy" id="1197717"/>
    <lineage>
        <taxon>Bacteria</taxon>
        <taxon>Thermotogati</taxon>
        <taxon>Synergistota</taxon>
        <taxon>Synergistia</taxon>
        <taxon>Synergistales</taxon>
        <taxon>Synergistaceae</taxon>
        <taxon>Cloacibacillus</taxon>
    </lineage>
</organism>
<dbReference type="InterPro" id="IPR050807">
    <property type="entry name" value="TransReg_Diox_bact_type"/>
</dbReference>
<proteinExistence type="predicted"/>
<dbReference type="CDD" id="cd00093">
    <property type="entry name" value="HTH_XRE"/>
    <property type="match status" value="1"/>
</dbReference>
<dbReference type="InterPro" id="IPR001387">
    <property type="entry name" value="Cro/C1-type_HTH"/>
</dbReference>
<dbReference type="EMBL" id="CP016757">
    <property type="protein sequence ID" value="ANZ45601.1"/>
    <property type="molecule type" value="Genomic_DNA"/>
</dbReference>
<dbReference type="InterPro" id="IPR011051">
    <property type="entry name" value="RmlC_Cupin_sf"/>
</dbReference>
<evidence type="ECO:0000259" key="2">
    <source>
        <dbReference type="PROSITE" id="PS50943"/>
    </source>
</evidence>
<dbReference type="OrthoDB" id="9781521at2"/>
<dbReference type="InterPro" id="IPR014710">
    <property type="entry name" value="RmlC-like_jellyroll"/>
</dbReference>
<dbReference type="KEGG" id="cpor:BED41_11270"/>
<dbReference type="Proteomes" id="UP000093044">
    <property type="component" value="Chromosome"/>
</dbReference>
<dbReference type="AlphaFoldDB" id="A0A1B2I6J4"/>
<dbReference type="Gene3D" id="1.10.260.40">
    <property type="entry name" value="lambda repressor-like DNA-binding domains"/>
    <property type="match status" value="1"/>
</dbReference>
<dbReference type="SMART" id="SM00530">
    <property type="entry name" value="HTH_XRE"/>
    <property type="match status" value="1"/>
</dbReference>
<dbReference type="STRING" id="1197717.BED41_11270"/>
<dbReference type="SUPFAM" id="SSF47413">
    <property type="entry name" value="lambda repressor-like DNA-binding domains"/>
    <property type="match status" value="1"/>
</dbReference>
<dbReference type="Pfam" id="PF07883">
    <property type="entry name" value="Cupin_2"/>
    <property type="match status" value="1"/>
</dbReference>
<accession>A0A1B2I6J4</accession>
<protein>
    <recommendedName>
        <fullName evidence="2">HTH cro/C1-type domain-containing protein</fullName>
    </recommendedName>
</protein>
<name>A0A1B2I6J4_9BACT</name>
<evidence type="ECO:0000313" key="4">
    <source>
        <dbReference type="Proteomes" id="UP000093044"/>
    </source>
</evidence>